<dbReference type="GO" id="GO:0005886">
    <property type="term" value="C:plasma membrane"/>
    <property type="evidence" value="ECO:0007669"/>
    <property type="project" value="UniProtKB-SubCell"/>
</dbReference>
<dbReference type="EMBL" id="JADINA010000026">
    <property type="protein sequence ID" value="MBO8426465.1"/>
    <property type="molecule type" value="Genomic_DNA"/>
</dbReference>
<dbReference type="GO" id="GO:0016887">
    <property type="term" value="F:ATP hydrolysis activity"/>
    <property type="evidence" value="ECO:0007669"/>
    <property type="project" value="InterPro"/>
</dbReference>
<dbReference type="InterPro" id="IPR003439">
    <property type="entry name" value="ABC_transporter-like_ATP-bd"/>
</dbReference>
<evidence type="ECO:0000313" key="13">
    <source>
        <dbReference type="Proteomes" id="UP000823634"/>
    </source>
</evidence>
<organism evidence="12 13">
    <name type="scientific">Candidatus Alloenteromonas pullistercoris</name>
    <dbReference type="NCBI Taxonomy" id="2840785"/>
    <lineage>
        <taxon>Bacteria</taxon>
        <taxon>Bacillati</taxon>
        <taxon>Bacillota</taxon>
        <taxon>Bacillota incertae sedis</taxon>
        <taxon>Candidatus Alloenteromonas</taxon>
    </lineage>
</organism>
<feature type="transmembrane region" description="Helical" evidence="9">
    <location>
        <begin position="101"/>
        <end position="134"/>
    </location>
</feature>
<feature type="transmembrane region" description="Helical" evidence="9">
    <location>
        <begin position="174"/>
        <end position="194"/>
    </location>
</feature>
<dbReference type="InterPro" id="IPR017871">
    <property type="entry name" value="ABC_transporter-like_CS"/>
</dbReference>
<gene>
    <name evidence="12" type="ORF">IAC61_04000</name>
</gene>
<dbReference type="PROSITE" id="PS50929">
    <property type="entry name" value="ABC_TM1F"/>
    <property type="match status" value="1"/>
</dbReference>
<proteinExistence type="predicted"/>
<dbReference type="Pfam" id="PF00005">
    <property type="entry name" value="ABC_tran"/>
    <property type="match status" value="1"/>
</dbReference>
<dbReference type="SUPFAM" id="SSF90123">
    <property type="entry name" value="ABC transporter transmembrane region"/>
    <property type="match status" value="1"/>
</dbReference>
<sequence>MIKMFKRFRPIDWVFLVLIVGLTILQVWCTMMMVDYMADLIEVIMYLSYQGDPSGLGEEFLTIYNSFGSWEALIAAAPSIPGMSEMLPTLQAIASATVSDIWVAGGMMLLVVASSTATQVIVSILASAIAAHFATSVRSDINNKVSQFGLQEINKFSTASLVTRSTNDIEQVQMTMLLMMRMVFAAPVTAIWAICKIESASWQLTVAVAVAIALLVAGLALIMAAVLPKFKVSQRYIDRINGITRENLSGIRVVHAYNAEGYQEEKFKKANDDLTKLNLFTGRVIGLISPIMVILMDGITLAIYWLGAILINEGTMNYAEISSFTMLATQIIMSFMMLLMMFVMWPRASVSAKRLNEVLDTKPSIVDPANPVAPEKLGTVEFKDVTFYYPDGEEPALSSVSFKANKGDTIAIIGPTGCGKTTLVNLLPRLYDTSEGEVLVDGVNVKEYSQHELRSRIGFVPQRGLLFSGTVRSNIAFGEKEISDEEVKEAAKIACAHNFIVDMEGEYDAPIAQGGTNVSGGQRQRLCIARAVATKPEIYVFDDSFSALDFKTDLQVRTNIKEHAAGATRIIVAQRIGTIMDADLILVLNEGKVVGAGKHQELLRNCPEYRDIALSQLSKEELGL</sequence>
<dbReference type="SUPFAM" id="SSF52540">
    <property type="entry name" value="P-loop containing nucleoside triphosphate hydrolases"/>
    <property type="match status" value="1"/>
</dbReference>
<evidence type="ECO:0000256" key="7">
    <source>
        <dbReference type="ARBA" id="ARBA00022989"/>
    </source>
</evidence>
<dbReference type="Proteomes" id="UP000823634">
    <property type="component" value="Unassembled WGS sequence"/>
</dbReference>
<dbReference type="PANTHER" id="PTHR43394:SF1">
    <property type="entry name" value="ATP-BINDING CASSETTE SUB-FAMILY B MEMBER 10, MITOCHONDRIAL"/>
    <property type="match status" value="1"/>
</dbReference>
<evidence type="ECO:0000259" key="10">
    <source>
        <dbReference type="PROSITE" id="PS50893"/>
    </source>
</evidence>
<feature type="transmembrane region" description="Helical" evidence="9">
    <location>
        <begin position="327"/>
        <end position="345"/>
    </location>
</feature>
<dbReference type="PROSITE" id="PS50893">
    <property type="entry name" value="ABC_TRANSPORTER_2"/>
    <property type="match status" value="1"/>
</dbReference>
<protein>
    <submittedName>
        <fullName evidence="12">ABC transporter ATP-binding protein</fullName>
    </submittedName>
</protein>
<dbReference type="FunFam" id="3.40.50.300:FF:000854">
    <property type="entry name" value="Multidrug ABC transporter ATP-binding protein"/>
    <property type="match status" value="1"/>
</dbReference>
<feature type="domain" description="ABC transporter" evidence="10">
    <location>
        <begin position="380"/>
        <end position="615"/>
    </location>
</feature>
<keyword evidence="8 9" id="KW-0472">Membrane</keyword>
<evidence type="ECO:0000313" key="12">
    <source>
        <dbReference type="EMBL" id="MBO8426465.1"/>
    </source>
</evidence>
<evidence type="ECO:0000259" key="11">
    <source>
        <dbReference type="PROSITE" id="PS50929"/>
    </source>
</evidence>
<dbReference type="InterPro" id="IPR003593">
    <property type="entry name" value="AAA+_ATPase"/>
</dbReference>
<keyword evidence="2" id="KW-0813">Transport</keyword>
<feature type="transmembrane region" description="Helical" evidence="9">
    <location>
        <begin position="206"/>
        <end position="227"/>
    </location>
</feature>
<name>A0A9D9DGC4_9FIRM</name>
<evidence type="ECO:0000256" key="8">
    <source>
        <dbReference type="ARBA" id="ARBA00023136"/>
    </source>
</evidence>
<keyword evidence="4 9" id="KW-0812">Transmembrane</keyword>
<dbReference type="GO" id="GO:0005524">
    <property type="term" value="F:ATP binding"/>
    <property type="evidence" value="ECO:0007669"/>
    <property type="project" value="UniProtKB-KW"/>
</dbReference>
<dbReference type="Pfam" id="PF00664">
    <property type="entry name" value="ABC_membrane"/>
    <property type="match status" value="1"/>
</dbReference>
<dbReference type="PANTHER" id="PTHR43394">
    <property type="entry name" value="ATP-DEPENDENT PERMEASE MDL1, MITOCHONDRIAL"/>
    <property type="match status" value="1"/>
</dbReference>
<feature type="transmembrane region" description="Helical" evidence="9">
    <location>
        <begin position="284"/>
        <end position="307"/>
    </location>
</feature>
<dbReference type="InterPro" id="IPR039421">
    <property type="entry name" value="Type_1_exporter"/>
</dbReference>
<comment type="caution">
    <text evidence="12">The sequence shown here is derived from an EMBL/GenBank/DDBJ whole genome shotgun (WGS) entry which is preliminary data.</text>
</comment>
<dbReference type="Gene3D" id="1.20.1560.10">
    <property type="entry name" value="ABC transporter type 1, transmembrane domain"/>
    <property type="match status" value="1"/>
</dbReference>
<dbReference type="GO" id="GO:0015421">
    <property type="term" value="F:ABC-type oligopeptide transporter activity"/>
    <property type="evidence" value="ECO:0007669"/>
    <property type="project" value="TreeGrafter"/>
</dbReference>
<comment type="subcellular location">
    <subcellularLocation>
        <location evidence="1">Cell membrane</location>
        <topology evidence="1">Multi-pass membrane protein</topology>
    </subcellularLocation>
</comment>
<evidence type="ECO:0000256" key="1">
    <source>
        <dbReference type="ARBA" id="ARBA00004651"/>
    </source>
</evidence>
<keyword evidence="6 12" id="KW-0067">ATP-binding</keyword>
<dbReference type="PROSITE" id="PS00211">
    <property type="entry name" value="ABC_TRANSPORTER_1"/>
    <property type="match status" value="1"/>
</dbReference>
<feature type="transmembrane region" description="Helical" evidence="9">
    <location>
        <begin position="12"/>
        <end position="34"/>
    </location>
</feature>
<evidence type="ECO:0000256" key="4">
    <source>
        <dbReference type="ARBA" id="ARBA00022692"/>
    </source>
</evidence>
<evidence type="ECO:0000256" key="3">
    <source>
        <dbReference type="ARBA" id="ARBA00022475"/>
    </source>
</evidence>
<keyword evidence="3" id="KW-1003">Cell membrane</keyword>
<keyword evidence="5" id="KW-0547">Nucleotide-binding</keyword>
<dbReference type="InterPro" id="IPR036640">
    <property type="entry name" value="ABC1_TM_sf"/>
</dbReference>
<evidence type="ECO:0000256" key="9">
    <source>
        <dbReference type="SAM" id="Phobius"/>
    </source>
</evidence>
<dbReference type="SMART" id="SM00382">
    <property type="entry name" value="AAA"/>
    <property type="match status" value="1"/>
</dbReference>
<dbReference type="InterPro" id="IPR027417">
    <property type="entry name" value="P-loop_NTPase"/>
</dbReference>
<dbReference type="Gene3D" id="3.40.50.300">
    <property type="entry name" value="P-loop containing nucleotide triphosphate hydrolases"/>
    <property type="match status" value="1"/>
</dbReference>
<evidence type="ECO:0000256" key="6">
    <source>
        <dbReference type="ARBA" id="ARBA00022840"/>
    </source>
</evidence>
<reference evidence="12" key="2">
    <citation type="journal article" date="2021" name="PeerJ">
        <title>Extensive microbial diversity within the chicken gut microbiome revealed by metagenomics and culture.</title>
        <authorList>
            <person name="Gilroy R."/>
            <person name="Ravi A."/>
            <person name="Getino M."/>
            <person name="Pursley I."/>
            <person name="Horton D.L."/>
            <person name="Alikhan N.F."/>
            <person name="Baker D."/>
            <person name="Gharbi K."/>
            <person name="Hall N."/>
            <person name="Watson M."/>
            <person name="Adriaenssens E.M."/>
            <person name="Foster-Nyarko E."/>
            <person name="Jarju S."/>
            <person name="Secka A."/>
            <person name="Antonio M."/>
            <person name="Oren A."/>
            <person name="Chaudhuri R.R."/>
            <person name="La Ragione R."/>
            <person name="Hildebrand F."/>
            <person name="Pallen M.J."/>
        </authorList>
    </citation>
    <scope>NUCLEOTIDE SEQUENCE</scope>
    <source>
        <strain evidence="12">17113</strain>
    </source>
</reference>
<dbReference type="CDD" id="cd18548">
    <property type="entry name" value="ABC_6TM_Tm287_like"/>
    <property type="match status" value="1"/>
</dbReference>
<keyword evidence="7 9" id="KW-1133">Transmembrane helix</keyword>
<feature type="domain" description="ABC transmembrane type-1" evidence="11">
    <location>
        <begin position="92"/>
        <end position="347"/>
    </location>
</feature>
<reference evidence="12" key="1">
    <citation type="submission" date="2020-10" db="EMBL/GenBank/DDBJ databases">
        <authorList>
            <person name="Gilroy R."/>
        </authorList>
    </citation>
    <scope>NUCLEOTIDE SEQUENCE</scope>
    <source>
        <strain evidence="12">17113</strain>
    </source>
</reference>
<evidence type="ECO:0000256" key="2">
    <source>
        <dbReference type="ARBA" id="ARBA00022448"/>
    </source>
</evidence>
<evidence type="ECO:0000256" key="5">
    <source>
        <dbReference type="ARBA" id="ARBA00022741"/>
    </source>
</evidence>
<accession>A0A9D9DGC4</accession>
<dbReference type="InterPro" id="IPR011527">
    <property type="entry name" value="ABC1_TM_dom"/>
</dbReference>
<dbReference type="AlphaFoldDB" id="A0A9D9DGC4"/>